<dbReference type="GO" id="GO:0016020">
    <property type="term" value="C:membrane"/>
    <property type="evidence" value="ECO:0007669"/>
    <property type="project" value="InterPro"/>
</dbReference>
<keyword evidence="3" id="KW-0597">Phosphoprotein</keyword>
<dbReference type="Pfam" id="PF02518">
    <property type="entry name" value="HATPase_c"/>
    <property type="match status" value="1"/>
</dbReference>
<dbReference type="InterPro" id="IPR000014">
    <property type="entry name" value="PAS"/>
</dbReference>
<dbReference type="PROSITE" id="PS50112">
    <property type="entry name" value="PAS"/>
    <property type="match status" value="1"/>
</dbReference>
<keyword evidence="11" id="KW-1185">Reference proteome</keyword>
<evidence type="ECO:0000256" key="7">
    <source>
        <dbReference type="ARBA" id="ARBA00022840"/>
    </source>
</evidence>
<dbReference type="InterPro" id="IPR036890">
    <property type="entry name" value="HATPase_C_sf"/>
</dbReference>
<dbReference type="SMART" id="SM00091">
    <property type="entry name" value="PAS"/>
    <property type="match status" value="1"/>
</dbReference>
<dbReference type="InterPro" id="IPR050482">
    <property type="entry name" value="Sensor_HK_TwoCompSys"/>
</dbReference>
<evidence type="ECO:0000259" key="9">
    <source>
        <dbReference type="PROSITE" id="PS50112"/>
    </source>
</evidence>
<dbReference type="SMART" id="SM00387">
    <property type="entry name" value="HATPase_c"/>
    <property type="match status" value="1"/>
</dbReference>
<evidence type="ECO:0000256" key="2">
    <source>
        <dbReference type="ARBA" id="ARBA00012438"/>
    </source>
</evidence>
<gene>
    <name evidence="10" type="primary">degS_1</name>
    <name evidence="10" type="ORF">MOST_01130</name>
</gene>
<dbReference type="CDD" id="cd00130">
    <property type="entry name" value="PAS"/>
    <property type="match status" value="1"/>
</dbReference>
<dbReference type="SUPFAM" id="SSF55785">
    <property type="entry name" value="PYP-like sensor domain (PAS domain)"/>
    <property type="match status" value="1"/>
</dbReference>
<keyword evidence="5" id="KW-0547">Nucleotide-binding</keyword>
<dbReference type="InterPro" id="IPR035965">
    <property type="entry name" value="PAS-like_dom_sf"/>
</dbReference>
<dbReference type="InterPro" id="IPR011712">
    <property type="entry name" value="Sig_transdc_His_kin_sub3_dim/P"/>
</dbReference>
<dbReference type="Proteomes" id="UP000239430">
    <property type="component" value="Unassembled WGS sequence"/>
</dbReference>
<evidence type="ECO:0000256" key="3">
    <source>
        <dbReference type="ARBA" id="ARBA00022553"/>
    </source>
</evidence>
<evidence type="ECO:0000313" key="11">
    <source>
        <dbReference type="Proteomes" id="UP000239430"/>
    </source>
</evidence>
<proteinExistence type="predicted"/>
<reference evidence="10 11" key="1">
    <citation type="submission" date="2018-03" db="EMBL/GenBank/DDBJ databases">
        <title>Genome sequence of Moorella stamsii DSM 26217.</title>
        <authorList>
            <person name="Poehlein A."/>
            <person name="Daniel R."/>
        </authorList>
    </citation>
    <scope>NUCLEOTIDE SEQUENCE [LARGE SCALE GENOMIC DNA]</scope>
    <source>
        <strain evidence="11">DSM 26217</strain>
    </source>
</reference>
<dbReference type="EC" id="2.7.13.3" evidence="2"/>
<dbReference type="InterPro" id="IPR013656">
    <property type="entry name" value="PAS_4"/>
</dbReference>
<keyword evidence="7" id="KW-0067">ATP-binding</keyword>
<evidence type="ECO:0000313" key="10">
    <source>
        <dbReference type="EMBL" id="PRR77616.1"/>
    </source>
</evidence>
<dbReference type="Gene3D" id="3.30.565.10">
    <property type="entry name" value="Histidine kinase-like ATPase, C-terminal domain"/>
    <property type="match status" value="1"/>
</dbReference>
<dbReference type="GO" id="GO:0000155">
    <property type="term" value="F:phosphorelay sensor kinase activity"/>
    <property type="evidence" value="ECO:0007669"/>
    <property type="project" value="InterPro"/>
</dbReference>
<organism evidence="10 11">
    <name type="scientific">Neomoorella stamsii</name>
    <dbReference type="NCBI Taxonomy" id="1266720"/>
    <lineage>
        <taxon>Bacteria</taxon>
        <taxon>Bacillati</taxon>
        <taxon>Bacillota</taxon>
        <taxon>Clostridia</taxon>
        <taxon>Neomoorellales</taxon>
        <taxon>Neomoorellaceae</taxon>
        <taxon>Neomoorella</taxon>
    </lineage>
</organism>
<dbReference type="Pfam" id="PF07730">
    <property type="entry name" value="HisKA_3"/>
    <property type="match status" value="1"/>
</dbReference>
<evidence type="ECO:0000256" key="1">
    <source>
        <dbReference type="ARBA" id="ARBA00000085"/>
    </source>
</evidence>
<dbReference type="GO" id="GO:0046983">
    <property type="term" value="F:protein dimerization activity"/>
    <property type="evidence" value="ECO:0007669"/>
    <property type="project" value="InterPro"/>
</dbReference>
<comment type="catalytic activity">
    <reaction evidence="1">
        <text>ATP + protein L-histidine = ADP + protein N-phospho-L-histidine.</text>
        <dbReference type="EC" id="2.7.13.3"/>
    </reaction>
</comment>
<dbReference type="InterPro" id="IPR003594">
    <property type="entry name" value="HATPase_dom"/>
</dbReference>
<dbReference type="Pfam" id="PF08448">
    <property type="entry name" value="PAS_4"/>
    <property type="match status" value="1"/>
</dbReference>
<accession>A0A9X7J5F2</accession>
<evidence type="ECO:0000256" key="8">
    <source>
        <dbReference type="ARBA" id="ARBA00023012"/>
    </source>
</evidence>
<keyword evidence="4 10" id="KW-0808">Transferase</keyword>
<comment type="caution">
    <text evidence="10">The sequence shown here is derived from an EMBL/GenBank/DDBJ whole genome shotgun (WGS) entry which is preliminary data.</text>
</comment>
<keyword evidence="8" id="KW-0902">Two-component regulatory system</keyword>
<feature type="domain" description="PAS" evidence="9">
    <location>
        <begin position="196"/>
        <end position="264"/>
    </location>
</feature>
<dbReference type="CDD" id="cd16917">
    <property type="entry name" value="HATPase_UhpB-NarQ-NarX-like"/>
    <property type="match status" value="1"/>
</dbReference>
<dbReference type="Gene3D" id="1.20.5.1930">
    <property type="match status" value="1"/>
</dbReference>
<dbReference type="Gene3D" id="3.30.450.20">
    <property type="entry name" value="PAS domain"/>
    <property type="match status" value="1"/>
</dbReference>
<evidence type="ECO:0000256" key="5">
    <source>
        <dbReference type="ARBA" id="ARBA00022741"/>
    </source>
</evidence>
<dbReference type="GO" id="GO:0005524">
    <property type="term" value="F:ATP binding"/>
    <property type="evidence" value="ECO:0007669"/>
    <property type="project" value="UniProtKB-KW"/>
</dbReference>
<sequence>MPVLVLLPTLLLLYTGYTLPRQLHQLQRELQSQLKFQEISADIYHLTTSVQEYIFYGDLQALNNFRQYSAQMVNKELELYNLVEQSKKQDVAQLMALSKAYNSFVEREVIPGRQLEANENRELLLWQYRDLSRQLVDRADALRDAGLQENNALLEYTVALLNKEGLFMLLLSLFSLGAVIWEVVAARQWLAHYFCLRSLAKDSPDAIMFVDRKERLQYVNRSAANLFHVPKEAVAGKSLGEILTMYPHLQSIVQPLYDALLQNEKITDYQLSYGREEGKLLLTVDCTPIYLFKKPAGAVLVARKTPEPKNSNILLDTIERERKRLSIEIHDWIGRYMSSIIHGLDYVLRVNGGRLPAEVQENLLMLRTQCQNAAIDMRGIMNDIHPYLIEKVGLIPALESYSTNFERIHNKKVYIFYRQRSLQLDREKEILVYRIIQEALTNVAKHSPATEVDIHFSETKDTLQIEIVDNGGGQETAPVPGKGLWGMKERARLIGGDLVYGFVDGGFCVTLTLPKAGGGKADGQDRHHAGGRP</sequence>
<dbReference type="NCBIfam" id="TIGR00229">
    <property type="entry name" value="sensory_box"/>
    <property type="match status" value="1"/>
</dbReference>
<keyword evidence="6 10" id="KW-0418">Kinase</keyword>
<evidence type="ECO:0000256" key="6">
    <source>
        <dbReference type="ARBA" id="ARBA00022777"/>
    </source>
</evidence>
<dbReference type="AlphaFoldDB" id="A0A9X7J5F2"/>
<dbReference type="EMBL" id="PVXL01000006">
    <property type="protein sequence ID" value="PRR77616.1"/>
    <property type="molecule type" value="Genomic_DNA"/>
</dbReference>
<dbReference type="SUPFAM" id="SSF55874">
    <property type="entry name" value="ATPase domain of HSP90 chaperone/DNA topoisomerase II/histidine kinase"/>
    <property type="match status" value="1"/>
</dbReference>
<dbReference type="PANTHER" id="PTHR24421">
    <property type="entry name" value="NITRATE/NITRITE SENSOR PROTEIN NARX-RELATED"/>
    <property type="match status" value="1"/>
</dbReference>
<dbReference type="PANTHER" id="PTHR24421:SF10">
    <property type="entry name" value="NITRATE_NITRITE SENSOR PROTEIN NARQ"/>
    <property type="match status" value="1"/>
</dbReference>
<name>A0A9X7J5F2_9FIRM</name>
<evidence type="ECO:0000256" key="4">
    <source>
        <dbReference type="ARBA" id="ARBA00022679"/>
    </source>
</evidence>
<protein>
    <recommendedName>
        <fullName evidence="2">histidine kinase</fullName>
        <ecNumber evidence="2">2.7.13.3</ecNumber>
    </recommendedName>
</protein>